<feature type="region of interest" description="Disordered" evidence="1">
    <location>
        <begin position="101"/>
        <end position="319"/>
    </location>
</feature>
<feature type="compositionally biased region" description="Basic and acidic residues" evidence="1">
    <location>
        <begin position="223"/>
        <end position="264"/>
    </location>
</feature>
<accession>A0A9Q1C8F2</accession>
<dbReference type="EMBL" id="JAIZAY010000006">
    <property type="protein sequence ID" value="KAJ8040118.1"/>
    <property type="molecule type" value="Genomic_DNA"/>
</dbReference>
<feature type="compositionally biased region" description="Polar residues" evidence="1">
    <location>
        <begin position="201"/>
        <end position="218"/>
    </location>
</feature>
<keyword evidence="3" id="KW-1185">Reference proteome</keyword>
<feature type="compositionally biased region" description="Polar residues" evidence="1">
    <location>
        <begin position="265"/>
        <end position="274"/>
    </location>
</feature>
<gene>
    <name evidence="2" type="ORF">HOLleu_14324</name>
</gene>
<evidence type="ECO:0000313" key="3">
    <source>
        <dbReference type="Proteomes" id="UP001152320"/>
    </source>
</evidence>
<feature type="compositionally biased region" description="Basic and acidic residues" evidence="1">
    <location>
        <begin position="110"/>
        <end position="123"/>
    </location>
</feature>
<feature type="compositionally biased region" description="Gly residues" evidence="1">
    <location>
        <begin position="135"/>
        <end position="153"/>
    </location>
</feature>
<proteinExistence type="predicted"/>
<protein>
    <submittedName>
        <fullName evidence="2">Uncharacterized protein</fullName>
    </submittedName>
</protein>
<comment type="caution">
    <text evidence="2">The sequence shown here is derived from an EMBL/GenBank/DDBJ whole genome shotgun (WGS) entry which is preliminary data.</text>
</comment>
<evidence type="ECO:0000256" key="1">
    <source>
        <dbReference type="SAM" id="MobiDB-lite"/>
    </source>
</evidence>
<reference evidence="2" key="1">
    <citation type="submission" date="2021-10" db="EMBL/GenBank/DDBJ databases">
        <title>Tropical sea cucumber genome reveals ecological adaptation and Cuvierian tubules defense mechanism.</title>
        <authorList>
            <person name="Chen T."/>
        </authorList>
    </citation>
    <scope>NUCLEOTIDE SEQUENCE</scope>
    <source>
        <strain evidence="2">Nanhai2018</strain>
        <tissue evidence="2">Muscle</tissue>
    </source>
</reference>
<dbReference type="Proteomes" id="UP001152320">
    <property type="component" value="Chromosome 6"/>
</dbReference>
<sequence length="319" mass="34344">MALNLSRSCGEGELDIQIKVLKQGTPVFFTWLSKDSNTIEGYLVTCPCQNLGLVDGSSLKMKAKVAKGCSEISPMNLAKALHVAEIVTISKGAETRSALGRENHHKRRYAKLERERKMSRDGDGESEVVDEYRFNGGGQGSGRGSSLECGGGGLEDEGVLEHDKGGVLQHDGGGIECGEGERLEDGGGGQEGDGDAEDVRSMSSNDGSDFETDQNNTEDTGEDSGREDATREFKVNVENKDKSDNDGTHFEESIEASDSCKESETVNCEQTGGTRQRGEEVRIEDKESVSADNIQEDKDLLQGGNKRDDMTVEQTGTCA</sequence>
<organism evidence="2 3">
    <name type="scientific">Holothuria leucospilota</name>
    <name type="common">Black long sea cucumber</name>
    <name type="synonym">Mertensiothuria leucospilota</name>
    <dbReference type="NCBI Taxonomy" id="206669"/>
    <lineage>
        <taxon>Eukaryota</taxon>
        <taxon>Metazoa</taxon>
        <taxon>Echinodermata</taxon>
        <taxon>Eleutherozoa</taxon>
        <taxon>Echinozoa</taxon>
        <taxon>Holothuroidea</taxon>
        <taxon>Aspidochirotacea</taxon>
        <taxon>Aspidochirotida</taxon>
        <taxon>Holothuriidae</taxon>
        <taxon>Holothuria</taxon>
    </lineage>
</organism>
<dbReference type="AlphaFoldDB" id="A0A9Q1C8F2"/>
<dbReference type="OrthoDB" id="10653571at2759"/>
<feature type="compositionally biased region" description="Basic and acidic residues" evidence="1">
    <location>
        <begin position="276"/>
        <end position="310"/>
    </location>
</feature>
<name>A0A9Q1C8F2_HOLLE</name>
<evidence type="ECO:0000313" key="2">
    <source>
        <dbReference type="EMBL" id="KAJ8040118.1"/>
    </source>
</evidence>